<name>L9ZPV7_9EURY</name>
<dbReference type="PANTHER" id="PTHR43031">
    <property type="entry name" value="FAD-DEPENDENT OXIDOREDUCTASE"/>
    <property type="match status" value="1"/>
</dbReference>
<feature type="region of interest" description="Disordered" evidence="1">
    <location>
        <begin position="1"/>
        <end position="24"/>
    </location>
</feature>
<reference evidence="3 4" key="1">
    <citation type="journal article" date="2014" name="PLoS Genet.">
        <title>Phylogenetically driven sequencing of extremely halophilic archaea reveals strategies for static and dynamic osmo-response.</title>
        <authorList>
            <person name="Becker E.A."/>
            <person name="Seitzer P.M."/>
            <person name="Tritt A."/>
            <person name="Larsen D."/>
            <person name="Krusor M."/>
            <person name="Yao A.I."/>
            <person name="Wu D."/>
            <person name="Madern D."/>
            <person name="Eisen J.A."/>
            <person name="Darling A.E."/>
            <person name="Facciotti M.T."/>
        </authorList>
    </citation>
    <scope>NUCLEOTIDE SEQUENCE [LARGE SCALE GENOMIC DNA]</scope>
    <source>
        <strain evidence="3 4">DSM 12281</strain>
    </source>
</reference>
<evidence type="ECO:0000313" key="3">
    <source>
        <dbReference type="EMBL" id="ELY88111.1"/>
    </source>
</evidence>
<dbReference type="InterPro" id="IPR036873">
    <property type="entry name" value="Rhodanese-like_dom_sf"/>
</dbReference>
<dbReference type="Pfam" id="PF00581">
    <property type="entry name" value="Rhodanese"/>
    <property type="match status" value="1"/>
</dbReference>
<comment type="caution">
    <text evidence="3">The sequence shown here is derived from an EMBL/GenBank/DDBJ whole genome shotgun (WGS) entry which is preliminary data.</text>
</comment>
<evidence type="ECO:0000256" key="1">
    <source>
        <dbReference type="SAM" id="MobiDB-lite"/>
    </source>
</evidence>
<dbReference type="SUPFAM" id="SSF52821">
    <property type="entry name" value="Rhodanese/Cell cycle control phosphatase"/>
    <property type="match status" value="1"/>
</dbReference>
<keyword evidence="4" id="KW-1185">Reference proteome</keyword>
<dbReference type="InterPro" id="IPR001307">
    <property type="entry name" value="Thiosulphate_STrfase_CS"/>
</dbReference>
<gene>
    <name evidence="3" type="ORF">C484_16909</name>
</gene>
<dbReference type="OrthoDB" id="135517at2157"/>
<proteinExistence type="predicted"/>
<dbReference type="STRING" id="1230458.C484_16909"/>
<dbReference type="PANTHER" id="PTHR43031:SF1">
    <property type="entry name" value="PYRIDINE NUCLEOTIDE-DISULPHIDE OXIDOREDUCTASE"/>
    <property type="match status" value="1"/>
</dbReference>
<dbReference type="PATRIC" id="fig|1230458.4.peg.3429"/>
<dbReference type="Proteomes" id="UP000011648">
    <property type="component" value="Unassembled WGS sequence"/>
</dbReference>
<dbReference type="InterPro" id="IPR050229">
    <property type="entry name" value="GlpE_sulfurtransferase"/>
</dbReference>
<protein>
    <submittedName>
        <fullName evidence="3">Rhodanese-like protein</fullName>
    </submittedName>
</protein>
<organism evidence="3 4">
    <name type="scientific">Natrialba taiwanensis DSM 12281</name>
    <dbReference type="NCBI Taxonomy" id="1230458"/>
    <lineage>
        <taxon>Archaea</taxon>
        <taxon>Methanobacteriati</taxon>
        <taxon>Methanobacteriota</taxon>
        <taxon>Stenosarchaea group</taxon>
        <taxon>Halobacteria</taxon>
        <taxon>Halobacteriales</taxon>
        <taxon>Natrialbaceae</taxon>
        <taxon>Natrialba</taxon>
    </lineage>
</organism>
<evidence type="ECO:0000259" key="2">
    <source>
        <dbReference type="PROSITE" id="PS50206"/>
    </source>
</evidence>
<dbReference type="PROSITE" id="PS00380">
    <property type="entry name" value="RHODANESE_1"/>
    <property type="match status" value="1"/>
</dbReference>
<dbReference type="RefSeq" id="WP_006665351.1">
    <property type="nucleotide sequence ID" value="NZ_AOIL01000052.1"/>
</dbReference>
<evidence type="ECO:0000313" key="4">
    <source>
        <dbReference type="Proteomes" id="UP000011648"/>
    </source>
</evidence>
<dbReference type="PROSITE" id="PS50206">
    <property type="entry name" value="RHODANESE_3"/>
    <property type="match status" value="1"/>
</dbReference>
<feature type="domain" description="Rhodanese" evidence="2">
    <location>
        <begin position="21"/>
        <end position="106"/>
    </location>
</feature>
<dbReference type="CDD" id="cd00158">
    <property type="entry name" value="RHOD"/>
    <property type="match status" value="1"/>
</dbReference>
<dbReference type="InterPro" id="IPR001763">
    <property type="entry name" value="Rhodanese-like_dom"/>
</dbReference>
<dbReference type="GO" id="GO:0004792">
    <property type="term" value="F:thiosulfate-cyanide sulfurtransferase activity"/>
    <property type="evidence" value="ECO:0007669"/>
    <property type="project" value="InterPro"/>
</dbReference>
<accession>L9ZPV7</accession>
<dbReference type="Gene3D" id="3.40.250.10">
    <property type="entry name" value="Rhodanese-like domain"/>
    <property type="match status" value="1"/>
</dbReference>
<dbReference type="EMBL" id="AOIL01000052">
    <property type="protein sequence ID" value="ELY88111.1"/>
    <property type="molecule type" value="Genomic_DNA"/>
</dbReference>
<sequence>MIDELSPETVRDRIGDDGDDDDDELDLIDVREDTAYDDGHLPGAEHVTIDELEETVVDRDWADEVIVYCYIGKTSIQAARLIDEYGDAESVASMDGGYEAWESATSESSLQPQ</sequence>
<dbReference type="AlphaFoldDB" id="L9ZPV7"/>
<dbReference type="SMART" id="SM00450">
    <property type="entry name" value="RHOD"/>
    <property type="match status" value="1"/>
</dbReference>